<keyword evidence="9 11" id="KW-0788">Thiol protease</keyword>
<dbReference type="InterPro" id="IPR001394">
    <property type="entry name" value="Peptidase_C19_UCH"/>
</dbReference>
<dbReference type="CDD" id="cd14386">
    <property type="entry name" value="UBA2_UBP5"/>
    <property type="match status" value="1"/>
</dbReference>
<dbReference type="PROSITE" id="PS00973">
    <property type="entry name" value="USP_2"/>
    <property type="match status" value="1"/>
</dbReference>
<dbReference type="PROSITE" id="PS50271">
    <property type="entry name" value="ZF_UBP"/>
    <property type="match status" value="1"/>
</dbReference>
<dbReference type="EMBL" id="HBHL01006125">
    <property type="protein sequence ID" value="CAD9715087.1"/>
    <property type="molecule type" value="Transcribed_RNA"/>
</dbReference>
<evidence type="ECO:0000256" key="9">
    <source>
        <dbReference type="ARBA" id="ARBA00022807"/>
    </source>
</evidence>
<feature type="active site" description="Nucleophile" evidence="12">
    <location>
        <position position="344"/>
    </location>
</feature>
<accession>A0A5B8MTI5</accession>
<feature type="domain" description="UBA" evidence="17">
    <location>
        <begin position="653"/>
        <end position="694"/>
    </location>
</feature>
<dbReference type="SUPFAM" id="SSF46934">
    <property type="entry name" value="UBA-like"/>
    <property type="match status" value="1"/>
</dbReference>
<keyword evidence="7 11" id="KW-0833">Ubl conjugation pathway</keyword>
<dbReference type="Pfam" id="PF17807">
    <property type="entry name" value="zf-UBP_var"/>
    <property type="match status" value="1"/>
</dbReference>
<keyword evidence="5" id="KW-0677">Repeat</keyword>
<dbReference type="Gene3D" id="3.90.70.10">
    <property type="entry name" value="Cysteine proteinases"/>
    <property type="match status" value="1"/>
</dbReference>
<dbReference type="SUPFAM" id="SSF54001">
    <property type="entry name" value="Cysteine proteinases"/>
    <property type="match status" value="1"/>
</dbReference>
<dbReference type="Pfam" id="PF00443">
    <property type="entry name" value="UCH"/>
    <property type="match status" value="1"/>
</dbReference>
<dbReference type="PANTHER" id="PTHR21646:SF10">
    <property type="entry name" value="UBIQUITIN CARBOXYL-TERMINAL HYDROLASE 14"/>
    <property type="match status" value="1"/>
</dbReference>
<dbReference type="PIRSF" id="PIRSF016308">
    <property type="entry name" value="UBP"/>
    <property type="match status" value="1"/>
</dbReference>
<dbReference type="SUPFAM" id="SSF57850">
    <property type="entry name" value="RING/U-box"/>
    <property type="match status" value="1"/>
</dbReference>
<evidence type="ECO:0000256" key="15">
    <source>
        <dbReference type="RuleBase" id="RU366025"/>
    </source>
</evidence>
<evidence type="ECO:0000259" key="19">
    <source>
        <dbReference type="PROSITE" id="PS50271"/>
    </source>
</evidence>
<evidence type="ECO:0000256" key="1">
    <source>
        <dbReference type="ARBA" id="ARBA00000707"/>
    </source>
</evidence>
<protein>
    <recommendedName>
        <fullName evidence="11 15">Ubiquitin carboxyl-terminal hydrolase</fullName>
        <ecNumber evidence="11 15">3.4.19.12</ecNumber>
    </recommendedName>
</protein>
<feature type="active site" description="Proton acceptor" evidence="12">
    <location>
        <position position="809"/>
    </location>
</feature>
<evidence type="ECO:0000256" key="8">
    <source>
        <dbReference type="ARBA" id="ARBA00022801"/>
    </source>
</evidence>
<keyword evidence="3 11" id="KW-0645">Protease</keyword>
<dbReference type="PANTHER" id="PTHR21646">
    <property type="entry name" value="UBIQUITIN CARBOXYL-TERMINAL HYDROLASE"/>
    <property type="match status" value="1"/>
</dbReference>
<dbReference type="InterPro" id="IPR015940">
    <property type="entry name" value="UBA"/>
</dbReference>
<evidence type="ECO:0000256" key="14">
    <source>
        <dbReference type="PROSITE-ProRule" id="PRU00502"/>
    </source>
</evidence>
<dbReference type="GO" id="GO:0016579">
    <property type="term" value="P:protein deubiquitination"/>
    <property type="evidence" value="ECO:0007669"/>
    <property type="project" value="InterPro"/>
</dbReference>
<evidence type="ECO:0000256" key="4">
    <source>
        <dbReference type="ARBA" id="ARBA00022723"/>
    </source>
</evidence>
<dbReference type="SMART" id="SM00165">
    <property type="entry name" value="UBA"/>
    <property type="match status" value="2"/>
</dbReference>
<evidence type="ECO:0000256" key="6">
    <source>
        <dbReference type="ARBA" id="ARBA00022771"/>
    </source>
</evidence>
<evidence type="ECO:0000256" key="7">
    <source>
        <dbReference type="ARBA" id="ARBA00022786"/>
    </source>
</evidence>
<proteinExistence type="inferred from homology"/>
<sequence length="849" mass="93016">MEGIAAKYVEKGLVRVPREADEVWKDECAYTFANAFTTGGGASPSSSSSEGGGVLVSLKTWIGYSEDSLGLALHADKGGLFLRIRRTKVEKGDDGDGSDGKKDEGVTEFALGTENGFKLDDQKYEVEEKLSLVAYPDNVEVGLPCDGLPPVVGECVSAIMSHKDGHTESLISEWKEELQVTKYAEALMQDESPVPVSSDPEKWRCASCGAKTNLWLNLSDGYIGCGRRNFDGTGGCGAALTHYEATGSMFPLAVKLGTITPKGADVFCYAPDENDMVINPLLSKHLQHWGINMLEMEKTDKTMAEMQIDLNLKHEFDSITEEGSKLVPAGGPGLVGLKNLGNSCYMNSVMQLVCSTSGVKSTYAAHAQGIFDAFAAQASSSSSSSSGKKPQSTLVVQMAKLSRALVLAQGVPREEEKEEGDCTLSVSPNMFKTLIGRGHPEFSSSRQQDSVEFFQHFLEQVSRAERADGSLLPESFKRTSSHFTFQFEDRFECGESKKVMYKQREDNVLALSIPLDKATNLEEIREYEERQNKKLKLEETKGAEEPKVVPNVPFQACLDSFAQEEVLDDFYSAAVMRKTAASRTVRFKSFPPYLVVYLRRYYVDASWRPCKMEVNVDIPDEISLEGYRSAGLKPGEQELPEGSPSKEEPAAVTPNQEIVNQLMGMGFSENGCKRAAIAMQNASAEVCMEWILQHMEDADFNDPIRGTGVQVGGPPAGHSQESIMMLTSMGFTERQCNAALDACQGSVERAADWLFSHADDLEGAIDAIETQKKGDGNKPGEGDKYEDVPGNYRLAGIVSHIGKNTGSGHYVAHVRRGSDWYIMNDEKVARSEKPPLHLAYMCLFEAKKD</sequence>
<dbReference type="Gene3D" id="1.10.8.10">
    <property type="entry name" value="DNA helicase RuvA subunit, C-terminal domain"/>
    <property type="match status" value="2"/>
</dbReference>
<comment type="similarity">
    <text evidence="2 11 15">Belongs to the peptidase C19 family.</text>
</comment>
<gene>
    <name evidence="21" type="ORF">A3770_12p66160</name>
    <name evidence="20" type="ORF">CPRI1469_LOCUS3941</name>
</gene>
<evidence type="ECO:0000256" key="13">
    <source>
        <dbReference type="PIRSR" id="PIRSR016308-3"/>
    </source>
</evidence>
<feature type="binding site" evidence="13">
    <location>
        <position position="208"/>
    </location>
    <ligand>
        <name>Zn(2+)</name>
        <dbReference type="ChEBI" id="CHEBI:29105"/>
    </ligand>
</feature>
<dbReference type="FunFam" id="1.10.8.10:FF:000086">
    <property type="entry name" value="Ubiquitin carboxyl-terminal hydrolase"/>
    <property type="match status" value="1"/>
</dbReference>
<dbReference type="PROSITE" id="PS00972">
    <property type="entry name" value="USP_1"/>
    <property type="match status" value="1"/>
</dbReference>
<keyword evidence="4 11" id="KW-0479">Metal-binding</keyword>
<evidence type="ECO:0000256" key="2">
    <source>
        <dbReference type="ARBA" id="ARBA00009085"/>
    </source>
</evidence>
<evidence type="ECO:0000256" key="10">
    <source>
        <dbReference type="ARBA" id="ARBA00022833"/>
    </source>
</evidence>
<reference evidence="20" key="2">
    <citation type="submission" date="2021-01" db="EMBL/GenBank/DDBJ databases">
        <authorList>
            <person name="Corre E."/>
            <person name="Pelletier E."/>
            <person name="Niang G."/>
            <person name="Scheremetjew M."/>
            <person name="Finn R."/>
            <person name="Kale V."/>
            <person name="Holt S."/>
            <person name="Cochrane G."/>
            <person name="Meng A."/>
            <person name="Brown T."/>
            <person name="Cohen L."/>
        </authorList>
    </citation>
    <scope>NUCLEOTIDE SEQUENCE</scope>
    <source>
        <strain evidence="20">CCMP1205</strain>
    </source>
</reference>
<dbReference type="Pfam" id="PF00627">
    <property type="entry name" value="UBA"/>
    <property type="match status" value="2"/>
</dbReference>
<dbReference type="InterPro" id="IPR028889">
    <property type="entry name" value="USP"/>
</dbReference>
<feature type="domain" description="USP" evidence="18">
    <location>
        <begin position="335"/>
        <end position="847"/>
    </location>
</feature>
<dbReference type="InterPro" id="IPR038765">
    <property type="entry name" value="Papain-like_cys_pep_sf"/>
</dbReference>
<dbReference type="GO" id="GO:0006508">
    <property type="term" value="P:proteolysis"/>
    <property type="evidence" value="ECO:0007669"/>
    <property type="project" value="UniProtKB-KW"/>
</dbReference>
<dbReference type="EMBL" id="CP031045">
    <property type="protein sequence ID" value="QDZ24098.1"/>
    <property type="molecule type" value="Genomic_DNA"/>
</dbReference>
<dbReference type="SMART" id="SM00290">
    <property type="entry name" value="ZnF_UBP"/>
    <property type="match status" value="1"/>
</dbReference>
<comment type="function">
    <text evidence="15">Recognizes and hydrolyzes the peptide bond at the C-terminal Gly of ubiquitin. Involved in the processing of poly-ubiquitin precursors as well as that of ubiquitinated proteins.</text>
</comment>
<dbReference type="STRING" id="1764295.A0A5B8MTI5"/>
<comment type="catalytic activity">
    <reaction evidence="1 11 15">
        <text>Thiol-dependent hydrolysis of ester, thioester, amide, peptide and isopeptide bonds formed by the C-terminal Gly of ubiquitin (a 76-residue protein attached to proteins as an intracellular targeting signal).</text>
        <dbReference type="EC" id="3.4.19.12"/>
    </reaction>
</comment>
<evidence type="ECO:0000259" key="18">
    <source>
        <dbReference type="PROSITE" id="PS50235"/>
    </source>
</evidence>
<evidence type="ECO:0000256" key="11">
    <source>
        <dbReference type="PIRNR" id="PIRNR016308"/>
    </source>
</evidence>
<dbReference type="InterPro" id="IPR001607">
    <property type="entry name" value="Znf_UBP"/>
</dbReference>
<dbReference type="Pfam" id="PF02148">
    <property type="entry name" value="zf-UBP"/>
    <property type="match status" value="1"/>
</dbReference>
<evidence type="ECO:0000313" key="20">
    <source>
        <dbReference type="EMBL" id="CAD9715087.1"/>
    </source>
</evidence>
<keyword evidence="8 11" id="KW-0378">Hydrolase</keyword>
<feature type="binding site" evidence="13">
    <location>
        <position position="225"/>
    </location>
    <ligand>
        <name>Zn(2+)</name>
        <dbReference type="ChEBI" id="CHEBI:29105"/>
    </ligand>
</feature>
<evidence type="ECO:0000256" key="12">
    <source>
        <dbReference type="PIRSR" id="PIRSR016308-1"/>
    </source>
</evidence>
<dbReference type="GO" id="GO:0008270">
    <property type="term" value="F:zinc ion binding"/>
    <property type="evidence" value="ECO:0007669"/>
    <property type="project" value="UniProtKB-UniRule"/>
</dbReference>
<dbReference type="FunFam" id="3.30.40.10:FF:000396">
    <property type="entry name" value="Ubiquitin carboxyl-terminal hydrolase"/>
    <property type="match status" value="1"/>
</dbReference>
<name>A0A5B8MTI5_9CHLO</name>
<dbReference type="AlphaFoldDB" id="A0A5B8MTI5"/>
<feature type="binding site" evidence="13">
    <location>
        <position position="205"/>
    </location>
    <ligand>
        <name>Zn(2+)</name>
        <dbReference type="ChEBI" id="CHEBI:29105"/>
    </ligand>
</feature>
<feature type="domain" description="UBP-type" evidence="19">
    <location>
        <begin position="179"/>
        <end position="293"/>
    </location>
</feature>
<dbReference type="InterPro" id="IPR041432">
    <property type="entry name" value="UBP13_Znf-UBP_var"/>
</dbReference>
<evidence type="ECO:0000256" key="3">
    <source>
        <dbReference type="ARBA" id="ARBA00022670"/>
    </source>
</evidence>
<feature type="domain" description="UBA" evidence="17">
    <location>
        <begin position="717"/>
        <end position="757"/>
    </location>
</feature>
<evidence type="ECO:0000256" key="5">
    <source>
        <dbReference type="ARBA" id="ARBA00022737"/>
    </source>
</evidence>
<dbReference type="InterPro" id="IPR018200">
    <property type="entry name" value="USP_CS"/>
</dbReference>
<evidence type="ECO:0000256" key="16">
    <source>
        <dbReference type="SAM" id="MobiDB-lite"/>
    </source>
</evidence>
<dbReference type="Gene3D" id="3.30.40.10">
    <property type="entry name" value="Zinc/RING finger domain, C3HC4 (zinc finger)"/>
    <property type="match status" value="2"/>
</dbReference>
<dbReference type="OrthoDB" id="361536at2759"/>
<keyword evidence="6 14" id="KW-0863">Zinc-finger</keyword>
<dbReference type="InterPro" id="IPR009060">
    <property type="entry name" value="UBA-like_sf"/>
</dbReference>
<feature type="region of interest" description="Disordered" evidence="16">
    <location>
        <begin position="631"/>
        <end position="652"/>
    </location>
</feature>
<dbReference type="InterPro" id="IPR013083">
    <property type="entry name" value="Znf_RING/FYVE/PHD"/>
</dbReference>
<dbReference type="PROSITE" id="PS50235">
    <property type="entry name" value="USP_3"/>
    <property type="match status" value="1"/>
</dbReference>
<dbReference type="EC" id="3.4.19.12" evidence="11 15"/>
<keyword evidence="22" id="KW-1185">Reference proteome</keyword>
<reference evidence="21 22" key="1">
    <citation type="submission" date="2018-07" db="EMBL/GenBank/DDBJ databases">
        <title>The complete nuclear genome of the prasinophyte Chloropicon primus (CCMP1205).</title>
        <authorList>
            <person name="Pombert J.-F."/>
            <person name="Otis C."/>
            <person name="Turmel M."/>
            <person name="Lemieux C."/>
        </authorList>
    </citation>
    <scope>NUCLEOTIDE SEQUENCE [LARGE SCALE GENOMIC DNA]</scope>
    <source>
        <strain evidence="21 22">CCMP1205</strain>
    </source>
</reference>
<evidence type="ECO:0000259" key="17">
    <source>
        <dbReference type="PROSITE" id="PS50030"/>
    </source>
</evidence>
<dbReference type="GO" id="GO:0004843">
    <property type="term" value="F:cysteine-type deubiquitinase activity"/>
    <property type="evidence" value="ECO:0007669"/>
    <property type="project" value="UniProtKB-UniRule"/>
</dbReference>
<keyword evidence="10 11" id="KW-0862">Zinc</keyword>
<dbReference type="InterPro" id="IPR050185">
    <property type="entry name" value="Ub_carboxyl-term_hydrolase"/>
</dbReference>
<dbReference type="InterPro" id="IPR016652">
    <property type="entry name" value="Ubiquitinyl_hydrolase"/>
</dbReference>
<dbReference type="PROSITE" id="PS50030">
    <property type="entry name" value="UBA"/>
    <property type="match status" value="2"/>
</dbReference>
<evidence type="ECO:0000313" key="22">
    <source>
        <dbReference type="Proteomes" id="UP000316726"/>
    </source>
</evidence>
<organism evidence="21 22">
    <name type="scientific">Chloropicon primus</name>
    <dbReference type="NCBI Taxonomy" id="1764295"/>
    <lineage>
        <taxon>Eukaryota</taxon>
        <taxon>Viridiplantae</taxon>
        <taxon>Chlorophyta</taxon>
        <taxon>Chloropicophyceae</taxon>
        <taxon>Chloropicales</taxon>
        <taxon>Chloropicaceae</taxon>
        <taxon>Chloropicon</taxon>
    </lineage>
</organism>
<dbReference type="Proteomes" id="UP000316726">
    <property type="component" value="Chromosome 12"/>
</dbReference>
<evidence type="ECO:0000313" key="21">
    <source>
        <dbReference type="EMBL" id="QDZ24098.1"/>
    </source>
</evidence>